<dbReference type="AlphaFoldDB" id="A0A1D7QS25"/>
<feature type="region of interest" description="Disordered" evidence="1">
    <location>
        <begin position="30"/>
        <end position="60"/>
    </location>
</feature>
<dbReference type="InterPro" id="IPR019207">
    <property type="entry name" value="DUF2092"/>
</dbReference>
<dbReference type="Pfam" id="PF09865">
    <property type="entry name" value="DUF2092"/>
    <property type="match status" value="1"/>
</dbReference>
<name>A0A1D7QS25_9BACI</name>
<sequence>MRAIKSAALSFTGAALLLFACNDADNNHITDTDNNNGDSGPDNENNYEENDQQEIEPEENVTSVIDSALEAEEEREGLYVHQQTKSRSGEEEVQEVITEEEIWLFPREDDDSVFEHRIMKHEGPSPTEYIINDGEGTLHYTEGESEAHLIEEQRMDGYAADLSGEEPMILEYLDTHRSSYEGTEDINGYTAHHISFRNGDEEVEYWFEQDSYFLLRHISSLDEQETEVAVLDYELDPEFDEALIRFYNVINDDTEIIETDRETFMKEQMND</sequence>
<keyword evidence="4" id="KW-1185">Reference proteome</keyword>
<gene>
    <name evidence="3" type="ORF">BBEV_0420</name>
</gene>
<evidence type="ECO:0000256" key="2">
    <source>
        <dbReference type="SAM" id="SignalP"/>
    </source>
</evidence>
<feature type="compositionally biased region" description="Low complexity" evidence="1">
    <location>
        <begin position="32"/>
        <end position="44"/>
    </location>
</feature>
<organism evidence="3 4">
    <name type="scientific">Salisediminibacterium beveridgei</name>
    <dbReference type="NCBI Taxonomy" id="632773"/>
    <lineage>
        <taxon>Bacteria</taxon>
        <taxon>Bacillati</taxon>
        <taxon>Bacillota</taxon>
        <taxon>Bacilli</taxon>
        <taxon>Bacillales</taxon>
        <taxon>Bacillaceae</taxon>
        <taxon>Salisediminibacterium</taxon>
    </lineage>
</organism>
<feature type="chain" id="PRO_5038741059" description="Outer membrane lipoprotein-sorting protein" evidence="2">
    <location>
        <begin position="21"/>
        <end position="271"/>
    </location>
</feature>
<reference evidence="3 4" key="1">
    <citation type="submission" date="2015-08" db="EMBL/GenBank/DDBJ databases">
        <title>The complete genome sequence of Bacillus beveridgei MLTeJB.</title>
        <authorList>
            <person name="Hanson T.E."/>
            <person name="Mesa C."/>
            <person name="Basesman S.M."/>
            <person name="Oremland R.S."/>
        </authorList>
    </citation>
    <scope>NUCLEOTIDE SEQUENCE [LARGE SCALE GENOMIC DNA]</scope>
    <source>
        <strain evidence="3 4">MLTeJB</strain>
    </source>
</reference>
<protein>
    <recommendedName>
        <fullName evidence="5">Outer membrane lipoprotein-sorting protein</fullName>
    </recommendedName>
</protein>
<keyword evidence="2" id="KW-0732">Signal</keyword>
<evidence type="ECO:0000256" key="1">
    <source>
        <dbReference type="SAM" id="MobiDB-lite"/>
    </source>
</evidence>
<dbReference type="Gene3D" id="2.50.20.10">
    <property type="entry name" value="Lipoprotein localisation LolA/LolB/LppX"/>
    <property type="match status" value="1"/>
</dbReference>
<dbReference type="EMBL" id="CP012502">
    <property type="protein sequence ID" value="AOM81814.1"/>
    <property type="molecule type" value="Genomic_DNA"/>
</dbReference>
<dbReference type="STRING" id="632773.BBEV_0420"/>
<dbReference type="PROSITE" id="PS51257">
    <property type="entry name" value="PROKAR_LIPOPROTEIN"/>
    <property type="match status" value="1"/>
</dbReference>
<feature type="compositionally biased region" description="Acidic residues" evidence="1">
    <location>
        <begin position="45"/>
        <end position="59"/>
    </location>
</feature>
<evidence type="ECO:0000313" key="3">
    <source>
        <dbReference type="EMBL" id="AOM81814.1"/>
    </source>
</evidence>
<accession>A0A1D7QS25</accession>
<evidence type="ECO:0000313" key="4">
    <source>
        <dbReference type="Proteomes" id="UP000094463"/>
    </source>
</evidence>
<feature type="signal peptide" evidence="2">
    <location>
        <begin position="1"/>
        <end position="20"/>
    </location>
</feature>
<evidence type="ECO:0008006" key="5">
    <source>
        <dbReference type="Google" id="ProtNLM"/>
    </source>
</evidence>
<proteinExistence type="predicted"/>
<dbReference type="RefSeq" id="WP_069363950.1">
    <property type="nucleotide sequence ID" value="NZ_CP012502.1"/>
</dbReference>
<dbReference type="KEGG" id="bbev:BBEV_0420"/>
<dbReference type="Proteomes" id="UP000094463">
    <property type="component" value="Chromosome"/>
</dbReference>